<reference evidence="1" key="1">
    <citation type="submission" date="2018-04" db="EMBL/GenBank/DDBJ databases">
        <title>Draft Genome Sequences of Chryseobacterium lactis NCTC11390T isolated from milk, Chryseobacterium oncorhynchi 701B-08T from rainbow trout, and Chryseobacterium viscerum 687B-08T from diseased fish.</title>
        <authorList>
            <person name="Jeong J.-J."/>
            <person name="Lee Y.J."/>
            <person name="Pathiraja D."/>
            <person name="Park B."/>
            <person name="Choi I.-G."/>
            <person name="Kim K.D."/>
        </authorList>
    </citation>
    <scope>NUCLEOTIDE SEQUENCE [LARGE SCALE GENOMIC DNA]</scope>
    <source>
        <strain evidence="1">701B-08</strain>
    </source>
</reference>
<gene>
    <name evidence="1" type="ORF">C1638_012555</name>
</gene>
<organism evidence="1 2">
    <name type="scientific">Chryseobacterium oncorhynchi</name>
    <dbReference type="NCBI Taxonomy" id="741074"/>
    <lineage>
        <taxon>Bacteria</taxon>
        <taxon>Pseudomonadati</taxon>
        <taxon>Bacteroidota</taxon>
        <taxon>Flavobacteriia</taxon>
        <taxon>Flavobacteriales</taxon>
        <taxon>Weeksellaceae</taxon>
        <taxon>Chryseobacterium group</taxon>
        <taxon>Chryseobacterium</taxon>
    </lineage>
</organism>
<keyword evidence="2" id="KW-1185">Reference proteome</keyword>
<protein>
    <recommendedName>
        <fullName evidence="3">Glycosyltransferase</fullName>
    </recommendedName>
</protein>
<comment type="caution">
    <text evidence="1">The sequence shown here is derived from an EMBL/GenBank/DDBJ whole genome shotgun (WGS) entry which is preliminary data.</text>
</comment>
<proteinExistence type="predicted"/>
<dbReference type="InterPro" id="IPR029044">
    <property type="entry name" value="Nucleotide-diphossugar_trans"/>
</dbReference>
<evidence type="ECO:0008006" key="3">
    <source>
        <dbReference type="Google" id="ProtNLM"/>
    </source>
</evidence>
<sequence length="264" mass="30759">MNMEKLPISICILSWKTGKTLKNTLKSYSKFGLLEMTEDIVILFQEVSEEDKKLADQYKIRYIGLQDNIGIGKGMKMLAENAVCDNILFLEHDWELIEDQKTVFTQLKSGLEMLNNGFDVIRYRSRENPGYPLISIRHKGNELNYYDDWHECTSPHLLESLHWLDPSAEFPDKIQKQGEFFITTSRWANWTNNPYLVGKKFLLGTIIPFSGETASLERNIAAWWVKQNFRIAQGEGLFMHNDLTKYPKKTIVQKIVGRLKNKFK</sequence>
<dbReference type="Proteomes" id="UP000236182">
    <property type="component" value="Unassembled WGS sequence"/>
</dbReference>
<evidence type="ECO:0000313" key="2">
    <source>
        <dbReference type="Proteomes" id="UP000236182"/>
    </source>
</evidence>
<accession>A0A316X0E5</accession>
<dbReference type="AlphaFoldDB" id="A0A316X0E5"/>
<name>A0A316X0E5_9FLAO</name>
<evidence type="ECO:0000313" key="1">
    <source>
        <dbReference type="EMBL" id="PWN64708.1"/>
    </source>
</evidence>
<dbReference type="SUPFAM" id="SSF53448">
    <property type="entry name" value="Nucleotide-diphospho-sugar transferases"/>
    <property type="match status" value="1"/>
</dbReference>
<dbReference type="EMBL" id="PPEI02000003">
    <property type="protein sequence ID" value="PWN64708.1"/>
    <property type="molecule type" value="Genomic_DNA"/>
</dbReference>